<feature type="non-terminal residue" evidence="1">
    <location>
        <position position="39"/>
    </location>
</feature>
<dbReference type="Gene3D" id="3.90.1170.20">
    <property type="entry name" value="Quinolinate phosphoribosyl transferase, N-terminal domain"/>
    <property type="match status" value="1"/>
</dbReference>
<protein>
    <submittedName>
        <fullName evidence="1">Uncharacterized protein</fullName>
    </submittedName>
</protein>
<dbReference type="EMBL" id="BARV01034661">
    <property type="protein sequence ID" value="GAI49296.1"/>
    <property type="molecule type" value="Genomic_DNA"/>
</dbReference>
<dbReference type="AlphaFoldDB" id="X1Q3G3"/>
<accession>X1Q3G3</accession>
<comment type="caution">
    <text evidence="1">The sequence shown here is derived from an EMBL/GenBank/DDBJ whole genome shotgun (WGS) entry which is preliminary data.</text>
</comment>
<sequence length="39" mass="4276">MNKLQLSEEQVDNIIDLALAEDVSHGDVTSEALIPPELQ</sequence>
<proteinExistence type="predicted"/>
<gene>
    <name evidence="1" type="ORF">S06H3_54228</name>
</gene>
<dbReference type="SUPFAM" id="SSF54675">
    <property type="entry name" value="Nicotinate/Quinolinate PRTase N-terminal domain-like"/>
    <property type="match status" value="1"/>
</dbReference>
<evidence type="ECO:0000313" key="1">
    <source>
        <dbReference type="EMBL" id="GAI49296.1"/>
    </source>
</evidence>
<name>X1Q3G3_9ZZZZ</name>
<dbReference type="GO" id="GO:0016763">
    <property type="term" value="F:pentosyltransferase activity"/>
    <property type="evidence" value="ECO:0007669"/>
    <property type="project" value="InterPro"/>
</dbReference>
<reference evidence="1" key="1">
    <citation type="journal article" date="2014" name="Front. Microbiol.">
        <title>High frequency of phylogenetically diverse reductive dehalogenase-homologous genes in deep subseafloor sedimentary metagenomes.</title>
        <authorList>
            <person name="Kawai M."/>
            <person name="Futagami T."/>
            <person name="Toyoda A."/>
            <person name="Takaki Y."/>
            <person name="Nishi S."/>
            <person name="Hori S."/>
            <person name="Arai W."/>
            <person name="Tsubouchi T."/>
            <person name="Morono Y."/>
            <person name="Uchiyama I."/>
            <person name="Ito T."/>
            <person name="Fujiyama A."/>
            <person name="Inagaki F."/>
            <person name="Takami H."/>
        </authorList>
    </citation>
    <scope>NUCLEOTIDE SEQUENCE</scope>
    <source>
        <strain evidence="1">Expedition CK06-06</strain>
    </source>
</reference>
<organism evidence="1">
    <name type="scientific">marine sediment metagenome</name>
    <dbReference type="NCBI Taxonomy" id="412755"/>
    <lineage>
        <taxon>unclassified sequences</taxon>
        <taxon>metagenomes</taxon>
        <taxon>ecological metagenomes</taxon>
    </lineage>
</organism>
<dbReference type="InterPro" id="IPR037128">
    <property type="entry name" value="Quinolinate_PRibosylTase_N_sf"/>
</dbReference>